<sequence>MKRFKLIPVGAALALFLAASASAYAVTISPAGPISLTGSTTLTKGIVSVSCKANMVGSVSSTGAISITSASFSGASLCTGITATKLPWTGDVLSTTSLSLSGVAVNTLLGACGPSTIAASIAENTTLKETTIGLTNQALSGGCTVSGTLTTTPYLTIH</sequence>
<evidence type="ECO:0008006" key="4">
    <source>
        <dbReference type="Google" id="ProtNLM"/>
    </source>
</evidence>
<keyword evidence="3" id="KW-1185">Reference proteome</keyword>
<gene>
    <name evidence="2" type="ORF">C0Z18_22175</name>
</gene>
<feature type="chain" id="PRO_5016296435" description="Protein activator of alkane oxidation PraB" evidence="1">
    <location>
        <begin position="26"/>
        <end position="158"/>
    </location>
</feature>
<name>A0A2N7VI72_9BURK</name>
<feature type="signal peptide" evidence="1">
    <location>
        <begin position="1"/>
        <end position="25"/>
    </location>
</feature>
<evidence type="ECO:0000313" key="2">
    <source>
        <dbReference type="EMBL" id="PMS16856.1"/>
    </source>
</evidence>
<dbReference type="EMBL" id="PNYA01000022">
    <property type="protein sequence ID" value="PMS16856.1"/>
    <property type="molecule type" value="Genomic_DNA"/>
</dbReference>
<dbReference type="AlphaFoldDB" id="A0A2N7VI72"/>
<comment type="caution">
    <text evidence="2">The sequence shown here is derived from an EMBL/GenBank/DDBJ whole genome shotgun (WGS) entry which is preliminary data.</text>
</comment>
<keyword evidence="1" id="KW-0732">Signal</keyword>
<organism evidence="2 3">
    <name type="scientific">Trinickia dabaoshanensis</name>
    <dbReference type="NCBI Taxonomy" id="564714"/>
    <lineage>
        <taxon>Bacteria</taxon>
        <taxon>Pseudomonadati</taxon>
        <taxon>Pseudomonadota</taxon>
        <taxon>Betaproteobacteria</taxon>
        <taxon>Burkholderiales</taxon>
        <taxon>Burkholderiaceae</taxon>
        <taxon>Trinickia</taxon>
    </lineage>
</organism>
<dbReference type="RefSeq" id="WP_102647597.1">
    <property type="nucleotide sequence ID" value="NZ_PNYA01000022.1"/>
</dbReference>
<proteinExistence type="predicted"/>
<reference evidence="2 3" key="1">
    <citation type="submission" date="2018-01" db="EMBL/GenBank/DDBJ databases">
        <title>Whole genome analyses suggest that Burkholderia sensu lato contains two further novel genera in the rhizoxinica-symbiotica group Mycetohabitans gen. nov., and Trinickia gen. nov.: implications for the evolution of diazotrophy and nodulation in the Burkholderiaceae.</title>
        <authorList>
            <person name="Estrada-de los Santos P."/>
            <person name="Palmer M."/>
            <person name="Chavez-Ramirez B."/>
            <person name="Beukes C."/>
            <person name="Steenkamp E.T."/>
            <person name="Hirsch A.M."/>
            <person name="Manyaka P."/>
            <person name="Maluk M."/>
            <person name="Lafos M."/>
            <person name="Crook M."/>
            <person name="Gross E."/>
            <person name="Simon M.F."/>
            <person name="Bueno dos Reis Junior F."/>
            <person name="Poole P.S."/>
            <person name="Venter S.N."/>
            <person name="James E.K."/>
        </authorList>
    </citation>
    <scope>NUCLEOTIDE SEQUENCE [LARGE SCALE GENOMIC DNA]</scope>
    <source>
        <strain evidence="2 3">GIMN1.004</strain>
    </source>
</reference>
<accession>A0A2N7VI72</accession>
<evidence type="ECO:0000256" key="1">
    <source>
        <dbReference type="SAM" id="SignalP"/>
    </source>
</evidence>
<protein>
    <recommendedName>
        <fullName evidence="4">Protein activator of alkane oxidation PraB</fullName>
    </recommendedName>
</protein>
<dbReference type="Proteomes" id="UP000235616">
    <property type="component" value="Unassembled WGS sequence"/>
</dbReference>
<evidence type="ECO:0000313" key="3">
    <source>
        <dbReference type="Proteomes" id="UP000235616"/>
    </source>
</evidence>
<dbReference type="OrthoDB" id="9104147at2"/>